<comment type="caution">
    <text evidence="1">The sequence shown here is derived from an EMBL/GenBank/DDBJ whole genome shotgun (WGS) entry which is preliminary data.</text>
</comment>
<gene>
    <name evidence="1" type="ORF">CLIB1444_02S12992</name>
</gene>
<reference evidence="1" key="1">
    <citation type="submission" date="2022-06" db="EMBL/GenBank/DDBJ databases">
        <authorList>
            <person name="Legras J.-L."/>
            <person name="Devillers H."/>
            <person name="Grondin C."/>
        </authorList>
    </citation>
    <scope>NUCLEOTIDE SEQUENCE</scope>
    <source>
        <strain evidence="1">CLIB 1444</strain>
    </source>
</reference>
<evidence type="ECO:0000313" key="2">
    <source>
        <dbReference type="Proteomes" id="UP001152531"/>
    </source>
</evidence>
<name>A0ACA9Y3U9_9ASCO</name>
<sequence>MFGSGSGNFASSTNSTSVGSTMKGSGIVTGHEAPGTVKSSASGNVNNSTTSSGKSTTRLLKDLLESANNLPRLNNNDLGTINLTPDELQRKSQQLIKNKTDKPNFTKAHYLLASSGISAEEIENELKSIEPIYTNKIMKPKTVGIDQFLNSKKEENILNTIEQSLSLASQDFDEYINKTIKIDWKLKRNELRKNLLNNKDLKSEEKSKVAPLIWKNGNYEEDKMVRNYTRDKFEKYATVIYRLNESRLSNESFPILSSFKDMNDGNSDLKSKQLTEIYKILMELTNESEAKFSQEQSFKDNSKLVVNKSKNFLQHQFFQYVEEIYNKEDNKEEFKPSSNVNKIRFFIKKIILKSNDNILKVNGLPIWTIIYYLMRSGLHSEVIKFVDDNSDVFSKFDKNFPTYLKDYLKDNKFKLSPNLHERINKEFNQQFSMVEDFKKIDPYKYCIYKIIGKCDLSKKNLPAIINLTIEDWLWFHLSIINEDSDKDNDLIFENYRLSNLQKQIISIGLNKLNNSSNNPMYLKCLVLVGLYELAIKYVYEFINEIDGVHLCIALNYYGLIKVSTTATKELINLNFKTNNYEVSFGKMMTLFIRSFKISDPKIACQYLILIALSFNGESIEEIKNCHENLIDLIVISRDFNSLLGKLNHDNGEIIPGLLFNQRSLIKLSDVDEFNYKIIEVSGKKCEEEGRIFDCILLYQLCQNFDKVLLIINKLLSELISTTDFSKSLKSGDNETYENNIVLLSQHINSIFNNASILSKINKANKFTTDLLISIVNIRESFINKKFNSLLLEIENLNLLPINVNDDLIKIRSLSEFIQNSLDNNILKVIPCLLIMVMSSISQLNNQSLSSNFKSLSNETDEISRLKIIAKNCMIFAGMIQYKMPRETYSLLVQLESQL</sequence>
<evidence type="ECO:0000313" key="1">
    <source>
        <dbReference type="EMBL" id="CAH6719631.1"/>
    </source>
</evidence>
<accession>A0ACA9Y3U9</accession>
<protein>
    <submittedName>
        <fullName evidence="1">Nucleoporin Nic96p</fullName>
    </submittedName>
</protein>
<proteinExistence type="predicted"/>
<dbReference type="Proteomes" id="UP001152531">
    <property type="component" value="Unassembled WGS sequence"/>
</dbReference>
<keyword evidence="2" id="KW-1185">Reference proteome</keyword>
<organism evidence="1 2">
    <name type="scientific">[Candida] jaroonii</name>
    <dbReference type="NCBI Taxonomy" id="467808"/>
    <lineage>
        <taxon>Eukaryota</taxon>
        <taxon>Fungi</taxon>
        <taxon>Dikarya</taxon>
        <taxon>Ascomycota</taxon>
        <taxon>Saccharomycotina</taxon>
        <taxon>Pichiomycetes</taxon>
        <taxon>Debaryomycetaceae</taxon>
        <taxon>Yamadazyma</taxon>
    </lineage>
</organism>
<dbReference type="EMBL" id="CALSDN010000002">
    <property type="protein sequence ID" value="CAH6719631.1"/>
    <property type="molecule type" value="Genomic_DNA"/>
</dbReference>